<evidence type="ECO:0000313" key="2">
    <source>
        <dbReference type="EMBL" id="NJB67734.1"/>
    </source>
</evidence>
<comment type="caution">
    <text evidence="2">The sequence shown here is derived from an EMBL/GenBank/DDBJ whole genome shotgun (WGS) entry which is preliminary data.</text>
</comment>
<dbReference type="SUPFAM" id="SSF53756">
    <property type="entry name" value="UDP-Glycosyltransferase/glycogen phosphorylase"/>
    <property type="match status" value="1"/>
</dbReference>
<keyword evidence="2" id="KW-0808">Transferase</keyword>
<gene>
    <name evidence="2" type="ORF">GGQ74_001374</name>
</gene>
<sequence>MNIALILHETPARRLGGVELYVLSLARQLTDAGHEVTCWYPRPEGGALGAVERSVVDGVPFHGVAVPVRRDVASRFRDDEVGAALVSLLRERGTQVAHFHHLIGFTGSALDLSVRAGIASLFTAHDAWAYCNQCHLVRHNGHVCTEVPVDAATCARCLLGRVPGLARIAPLAVMTRLMDLRSRYLSAVIGRADVVLAASEYTRGHLTGAGVPAERVRLFPLGVSVDGVETVRARRTGRRGPLRVGYLGRLTFKKGLDVLVEAFSRLAPGAATLDVHGHAEQGAYCEPILRRMMGLPGATYRGNYGPPDLAGILARLDVVVVPSREESYCLVAREAFAAGVPLVASRLPALADVLDDGVNALVVAPGDAGELADALSRLAADEALCASLSANVPSVRTVGDDARDVVDMYRTILSEPDRM</sequence>
<dbReference type="Proteomes" id="UP000580856">
    <property type="component" value="Unassembled WGS sequence"/>
</dbReference>
<dbReference type="PANTHER" id="PTHR45947">
    <property type="entry name" value="SULFOQUINOVOSYL TRANSFERASE SQD2"/>
    <property type="match status" value="1"/>
</dbReference>
<dbReference type="EMBL" id="JAATJA010000001">
    <property type="protein sequence ID" value="NJB67734.1"/>
    <property type="molecule type" value="Genomic_DNA"/>
</dbReference>
<dbReference type="RefSeq" id="WP_167940765.1">
    <property type="nucleotide sequence ID" value="NZ_JAATJA010000001.1"/>
</dbReference>
<dbReference type="GO" id="GO:0016757">
    <property type="term" value="F:glycosyltransferase activity"/>
    <property type="evidence" value="ECO:0007669"/>
    <property type="project" value="TreeGrafter"/>
</dbReference>
<dbReference type="Pfam" id="PF13439">
    <property type="entry name" value="Glyco_transf_4"/>
    <property type="match status" value="1"/>
</dbReference>
<keyword evidence="3" id="KW-1185">Reference proteome</keyword>
<evidence type="ECO:0000313" key="3">
    <source>
        <dbReference type="Proteomes" id="UP000580856"/>
    </source>
</evidence>
<dbReference type="Pfam" id="PF13692">
    <property type="entry name" value="Glyco_trans_1_4"/>
    <property type="match status" value="1"/>
</dbReference>
<dbReference type="AlphaFoldDB" id="A0A846QRB6"/>
<feature type="domain" description="Glycosyltransferase subfamily 4-like N-terminal" evidence="1">
    <location>
        <begin position="16"/>
        <end position="225"/>
    </location>
</feature>
<proteinExistence type="predicted"/>
<dbReference type="PANTHER" id="PTHR45947:SF13">
    <property type="entry name" value="TRANSFERASE"/>
    <property type="match status" value="1"/>
</dbReference>
<dbReference type="InterPro" id="IPR050194">
    <property type="entry name" value="Glycosyltransferase_grp1"/>
</dbReference>
<accession>A0A846QRB6</accession>
<evidence type="ECO:0000259" key="1">
    <source>
        <dbReference type="Pfam" id="PF13439"/>
    </source>
</evidence>
<dbReference type="Gene3D" id="3.40.50.2000">
    <property type="entry name" value="Glycogen Phosphorylase B"/>
    <property type="match status" value="2"/>
</dbReference>
<reference evidence="2 3" key="1">
    <citation type="submission" date="2020-03" db="EMBL/GenBank/DDBJ databases">
        <title>Genomic Encyclopedia of Type Strains, Phase IV (KMG-IV): sequencing the most valuable type-strain genomes for metagenomic binning, comparative biology and taxonomic classification.</title>
        <authorList>
            <person name="Goeker M."/>
        </authorList>
    </citation>
    <scope>NUCLEOTIDE SEQUENCE [LARGE SCALE GENOMIC DNA]</scope>
    <source>
        <strain evidence="2 3">DSM 24233</strain>
    </source>
</reference>
<name>A0A846QRB6_9BACT</name>
<protein>
    <submittedName>
        <fullName evidence="2">Glycosyltransferase involved in cell wall biosynthesis</fullName>
    </submittedName>
</protein>
<organism evidence="2 3">
    <name type="scientific">Desulfobaculum xiamenense</name>
    <dbReference type="NCBI Taxonomy" id="995050"/>
    <lineage>
        <taxon>Bacteria</taxon>
        <taxon>Pseudomonadati</taxon>
        <taxon>Thermodesulfobacteriota</taxon>
        <taxon>Desulfovibrionia</taxon>
        <taxon>Desulfovibrionales</taxon>
        <taxon>Desulfovibrionaceae</taxon>
        <taxon>Desulfobaculum</taxon>
    </lineage>
</organism>
<dbReference type="InterPro" id="IPR028098">
    <property type="entry name" value="Glyco_trans_4-like_N"/>
</dbReference>